<proteinExistence type="predicted"/>
<feature type="non-terminal residue" evidence="1">
    <location>
        <position position="253"/>
    </location>
</feature>
<comment type="caution">
    <text evidence="1">The sequence shown here is derived from an EMBL/GenBank/DDBJ whole genome shotgun (WGS) entry which is preliminary data.</text>
</comment>
<dbReference type="AlphaFoldDB" id="X1IWS6"/>
<protein>
    <submittedName>
        <fullName evidence="1">Uncharacterized protein</fullName>
    </submittedName>
</protein>
<feature type="non-terminal residue" evidence="1">
    <location>
        <position position="1"/>
    </location>
</feature>
<accession>X1IWS6</accession>
<reference evidence="1" key="1">
    <citation type="journal article" date="2014" name="Front. Microbiol.">
        <title>High frequency of phylogenetically diverse reductive dehalogenase-homologous genes in deep subseafloor sedimentary metagenomes.</title>
        <authorList>
            <person name="Kawai M."/>
            <person name="Futagami T."/>
            <person name="Toyoda A."/>
            <person name="Takaki Y."/>
            <person name="Nishi S."/>
            <person name="Hori S."/>
            <person name="Arai W."/>
            <person name="Tsubouchi T."/>
            <person name="Morono Y."/>
            <person name="Uchiyama I."/>
            <person name="Ito T."/>
            <person name="Fujiyama A."/>
            <person name="Inagaki F."/>
            <person name="Takami H."/>
        </authorList>
    </citation>
    <scope>NUCLEOTIDE SEQUENCE</scope>
    <source>
        <strain evidence="1">Expedition CK06-06</strain>
    </source>
</reference>
<gene>
    <name evidence="1" type="ORF">S03H2_56198</name>
</gene>
<organism evidence="1">
    <name type="scientific">marine sediment metagenome</name>
    <dbReference type="NCBI Taxonomy" id="412755"/>
    <lineage>
        <taxon>unclassified sequences</taxon>
        <taxon>metagenomes</taxon>
        <taxon>ecological metagenomes</taxon>
    </lineage>
</organism>
<sequence>PVYECLWAEGIGHAWFCKKHFKEWATTGDGKGEIISVKEVRDGIAAKKFGENRNPNIWAELKRGFLEEKMKKKLSNKQREEYDKETAIINENKKKPQAKEVHEFKVAKYTHPNGHPRCLICGDEEPIGGVCNMPDNWYQKHEFDDEEAWKKEREILREKGIIKQGMNWVNSPTFAYQAVFNELPSTPLRGRTDSPKRMWNGIEIDEHLKDSWMMELNSIPEIEIRASDEGKSDERVAFVVFRMKDPKDDCKVH</sequence>
<evidence type="ECO:0000313" key="1">
    <source>
        <dbReference type="EMBL" id="GAH86182.1"/>
    </source>
</evidence>
<name>X1IWS6_9ZZZZ</name>
<dbReference type="EMBL" id="BARU01035941">
    <property type="protein sequence ID" value="GAH86182.1"/>
    <property type="molecule type" value="Genomic_DNA"/>
</dbReference>